<dbReference type="Proteomes" id="UP000001593">
    <property type="component" value="Unassembled WGS sequence"/>
</dbReference>
<feature type="region of interest" description="Disordered" evidence="1">
    <location>
        <begin position="17"/>
        <end position="40"/>
    </location>
</feature>
<feature type="compositionally biased region" description="Basic and acidic residues" evidence="1">
    <location>
        <begin position="109"/>
        <end position="119"/>
    </location>
</feature>
<dbReference type="EMBL" id="DS469605">
    <property type="protein sequence ID" value="EDO39533.1"/>
    <property type="molecule type" value="Genomic_DNA"/>
</dbReference>
<evidence type="ECO:0000256" key="1">
    <source>
        <dbReference type="SAM" id="MobiDB-lite"/>
    </source>
</evidence>
<dbReference type="HOGENOM" id="CLU_088282_1_0_1"/>
<dbReference type="InterPro" id="IPR051291">
    <property type="entry name" value="CIMAP"/>
</dbReference>
<dbReference type="PANTHER" id="PTHR21580:SF57">
    <property type="entry name" value="OUTER DENSE FIBER OF SPERM TAILS 3-LIKE 2-RELATED"/>
    <property type="match status" value="1"/>
</dbReference>
<keyword evidence="3" id="KW-1185">Reference proteome</keyword>
<dbReference type="InParanoid" id="A7S9T2"/>
<dbReference type="InterPro" id="IPR010736">
    <property type="entry name" value="SHIPPO-rpt"/>
</dbReference>
<gene>
    <name evidence="2" type="ORF">NEMVEDRAFT_v1g243823</name>
</gene>
<dbReference type="eggNOG" id="ENOG502QRKE">
    <property type="taxonomic scope" value="Eukaryota"/>
</dbReference>
<reference evidence="2 3" key="1">
    <citation type="journal article" date="2007" name="Science">
        <title>Sea anemone genome reveals ancestral eumetazoan gene repertoire and genomic organization.</title>
        <authorList>
            <person name="Putnam N.H."/>
            <person name="Srivastava M."/>
            <person name="Hellsten U."/>
            <person name="Dirks B."/>
            <person name="Chapman J."/>
            <person name="Salamov A."/>
            <person name="Terry A."/>
            <person name="Shapiro H."/>
            <person name="Lindquist E."/>
            <person name="Kapitonov V.V."/>
            <person name="Jurka J."/>
            <person name="Genikhovich G."/>
            <person name="Grigoriev I.V."/>
            <person name="Lucas S.M."/>
            <person name="Steele R.E."/>
            <person name="Finnerty J.R."/>
            <person name="Technau U."/>
            <person name="Martindale M.Q."/>
            <person name="Rokhsar D.S."/>
        </authorList>
    </citation>
    <scope>NUCLEOTIDE SEQUENCE [LARGE SCALE GENOMIC DNA]</scope>
    <source>
        <strain evidence="3">CH2 X CH6</strain>
    </source>
</reference>
<dbReference type="KEGG" id="nve:5511209"/>
<dbReference type="PhylomeDB" id="A7S9T2"/>
<feature type="region of interest" description="Disordered" evidence="1">
    <location>
        <begin position="61"/>
        <end position="149"/>
    </location>
</feature>
<dbReference type="Pfam" id="PF07004">
    <property type="entry name" value="SHIPPO-rpt"/>
    <property type="match status" value="5"/>
</dbReference>
<feature type="compositionally biased region" description="Polar residues" evidence="1">
    <location>
        <begin position="185"/>
        <end position="195"/>
    </location>
</feature>
<protein>
    <submittedName>
        <fullName evidence="2">Uncharacterized protein</fullName>
    </submittedName>
</protein>
<dbReference type="PANTHER" id="PTHR21580">
    <property type="entry name" value="SHIPPO-1-RELATED"/>
    <property type="match status" value="1"/>
</dbReference>
<feature type="region of interest" description="Disordered" evidence="1">
    <location>
        <begin position="172"/>
        <end position="195"/>
    </location>
</feature>
<accession>A7S9T2</accession>
<dbReference type="OMA" id="YVNHDCT"/>
<dbReference type="OrthoDB" id="429991at2759"/>
<dbReference type="AlphaFoldDB" id="A7S9T2"/>
<dbReference type="GO" id="GO:0005856">
    <property type="term" value="C:cytoskeleton"/>
    <property type="evidence" value="ECO:0000318"/>
    <property type="project" value="GO_Central"/>
</dbReference>
<dbReference type="STRING" id="45351.A7S9T2"/>
<proteinExistence type="predicted"/>
<name>A7S9T2_NEMVE</name>
<evidence type="ECO:0000313" key="3">
    <source>
        <dbReference type="Proteomes" id="UP000001593"/>
    </source>
</evidence>
<organism evidence="2 3">
    <name type="scientific">Nematostella vectensis</name>
    <name type="common">Starlet sea anemone</name>
    <dbReference type="NCBI Taxonomy" id="45351"/>
    <lineage>
        <taxon>Eukaryota</taxon>
        <taxon>Metazoa</taxon>
        <taxon>Cnidaria</taxon>
        <taxon>Anthozoa</taxon>
        <taxon>Hexacorallia</taxon>
        <taxon>Actiniaria</taxon>
        <taxon>Edwardsiidae</taxon>
        <taxon>Nematostella</taxon>
    </lineage>
</organism>
<evidence type="ECO:0000313" key="2">
    <source>
        <dbReference type="EMBL" id="EDO39533.1"/>
    </source>
</evidence>
<sequence length="255" mass="27823">MTETGGESETKQILIAARERGPGPGRYGLPSTCGFPEHDFTKNRAPAYSFGTRLENSMFKKDCSPGPGYRIDPSITKHGKDGTPSYSVLGRQRDPNTFKTPAPGAYSPEKVHPQGERHAPAYSMGGRTRYRKRDASPSPNAYNLPQLLGPKVPNKYSSASYSMTGRATTGSFSEDLAKAPGPGKYNTTIPNTYKNRQPQYSMLGRSYMPGDSTKKPGPGAHSPEKVYINKHQAPKISLGIRHSEFITPLIIDVSD</sequence>